<dbReference type="EMBL" id="CP002008">
    <property type="protein sequence ID" value="ADG09020.1"/>
    <property type="molecule type" value="Genomic_DNA"/>
</dbReference>
<keyword evidence="1" id="KW-1133">Transmembrane helix</keyword>
<evidence type="ECO:0008006" key="4">
    <source>
        <dbReference type="Google" id="ProtNLM"/>
    </source>
</evidence>
<feature type="transmembrane region" description="Helical" evidence="1">
    <location>
        <begin position="198"/>
        <end position="217"/>
    </location>
</feature>
<evidence type="ECO:0000313" key="2">
    <source>
        <dbReference type="EMBL" id="ADG09020.1"/>
    </source>
</evidence>
<dbReference type="AlphaFoldDB" id="D5VHN9"/>
<accession>D5VHN9</accession>
<feature type="transmembrane region" description="Helical" evidence="1">
    <location>
        <begin position="72"/>
        <end position="91"/>
    </location>
</feature>
<reference evidence="3" key="1">
    <citation type="journal article" date="2011" name="J. Bacteriol.">
        <title>Genome sequences of eight morphologically diverse alphaproteobacteria.</title>
        <authorList>
            <consortium name="US DOE Joint Genome Institute"/>
            <person name="Brown P.J."/>
            <person name="Kysela D.T."/>
            <person name="Buechlein A."/>
            <person name="Hemmerich C."/>
            <person name="Brun Y.V."/>
        </authorList>
    </citation>
    <scope>NUCLEOTIDE SEQUENCE [LARGE SCALE GENOMIC DNA]</scope>
    <source>
        <strain evidence="3">ATCC 21756 / DSM 7131 / JCM 7823 / NBRC 15250 / LMG 17158 / TK0059</strain>
    </source>
</reference>
<dbReference type="Proteomes" id="UP000002629">
    <property type="component" value="Chromosome"/>
</dbReference>
<feature type="transmembrane region" description="Helical" evidence="1">
    <location>
        <begin position="338"/>
        <end position="358"/>
    </location>
</feature>
<name>D5VHN9_CAUST</name>
<proteinExistence type="predicted"/>
<feature type="transmembrane region" description="Helical" evidence="1">
    <location>
        <begin position="40"/>
        <end position="60"/>
    </location>
</feature>
<evidence type="ECO:0000256" key="1">
    <source>
        <dbReference type="SAM" id="Phobius"/>
    </source>
</evidence>
<organism evidence="2 3">
    <name type="scientific">Caulobacter segnis (strain ATCC 21756 / DSM 7131 / JCM 7823 / NBRC 15250 / LMG 17158 / TK0059)</name>
    <name type="common">Mycoplana segnis</name>
    <dbReference type="NCBI Taxonomy" id="509190"/>
    <lineage>
        <taxon>Bacteria</taxon>
        <taxon>Pseudomonadati</taxon>
        <taxon>Pseudomonadota</taxon>
        <taxon>Alphaproteobacteria</taxon>
        <taxon>Caulobacterales</taxon>
        <taxon>Caulobacteraceae</taxon>
        <taxon>Caulobacter</taxon>
    </lineage>
</organism>
<evidence type="ECO:0000313" key="3">
    <source>
        <dbReference type="Proteomes" id="UP000002629"/>
    </source>
</evidence>
<feature type="transmembrane region" description="Helical" evidence="1">
    <location>
        <begin position="224"/>
        <end position="246"/>
    </location>
</feature>
<dbReference type="HOGENOM" id="CLU_632653_0_0_5"/>
<keyword evidence="1" id="KW-0812">Transmembrane</keyword>
<feature type="transmembrane region" description="Helical" evidence="1">
    <location>
        <begin position="129"/>
        <end position="149"/>
    </location>
</feature>
<feature type="transmembrane region" description="Helical" evidence="1">
    <location>
        <begin position="370"/>
        <end position="392"/>
    </location>
</feature>
<protein>
    <recommendedName>
        <fullName evidence="4">O-antigen polymerase</fullName>
    </recommendedName>
</protein>
<feature type="transmembrane region" description="Helical" evidence="1">
    <location>
        <begin position="12"/>
        <end position="34"/>
    </location>
</feature>
<dbReference type="STRING" id="509190.Cseg_0507"/>
<dbReference type="RefSeq" id="WP_013077692.1">
    <property type="nucleotide sequence ID" value="NC_014100.1"/>
</dbReference>
<feature type="transmembrane region" description="Helical" evidence="1">
    <location>
        <begin position="97"/>
        <end position="117"/>
    </location>
</feature>
<keyword evidence="1" id="KW-0472">Membrane</keyword>
<dbReference type="KEGG" id="cse:Cseg_0507"/>
<gene>
    <name evidence="2" type="ordered locus">Cseg_0507</name>
</gene>
<sequence>MPPRKRLDSLSLYTLYYMAVVIISTVLVVYVARIQGFARIPYINGMIYASLGLGALFYLFTRKRVINAPRGALITALAALPVLCSTIIGIFNQNSIIYIISWTIYTYVGALLFFTSYTDRSSDEDSRSILTSPWLYIFACTLSIVSSISPEPLLPYPLMAAIFIFGASQNGSNTNRLASLLGLVFLHLDLTSFTPKLAMSRASLLSLVAAIGVVLLYRRRYGILLGLITCIFLAYVAAVTVDASALKPLPRNLREGAMLLRGARLEDNIATFQRFYEVEMVKRDFEGATVAEVVFGKGLGRTIDMSGSLDASVGNNALQGMRSVNNIHFLPVAVFHKYGLAGIFVIIFMILYPAKSFIKDALSGRIDDSALYLYIYIFTAIVFSASASNYFIANPYLPLAIGALAAARRKLISANGYRLTRAHPSSRKAPLHA</sequence>